<comment type="caution">
    <text evidence="1">The sequence shown here is derived from an EMBL/GenBank/DDBJ whole genome shotgun (WGS) entry which is preliminary data.</text>
</comment>
<evidence type="ECO:0000313" key="2">
    <source>
        <dbReference type="Proteomes" id="UP001293254"/>
    </source>
</evidence>
<sequence length="182" mass="21185">MRKDEPLTKSYKRVSFMDNQMRELLDALGKCPTISTLLLQRNKMLEEIPEQFLLAFMSLRILDLNKCSNLETLPPVGGLAKLQVLVCSETKITSLPQEVEQPDFLLVVISSRRLRFLSEQRIAFPQLEEVVVEKCPLLKKLPLTVHNVGTIKKIEGERKWWDELEWDNEDIKKLYSPVLRLH</sequence>
<dbReference type="AlphaFoldDB" id="A0AAE1XNG5"/>
<proteinExistence type="predicted"/>
<protein>
    <recommendedName>
        <fullName evidence="3">Disease resistance protein</fullName>
    </recommendedName>
</protein>
<dbReference type="SUPFAM" id="SSF52058">
    <property type="entry name" value="L domain-like"/>
    <property type="match status" value="1"/>
</dbReference>
<keyword evidence="2" id="KW-1185">Reference proteome</keyword>
<organism evidence="1 2">
    <name type="scientific">Sesamum alatum</name>
    <dbReference type="NCBI Taxonomy" id="300844"/>
    <lineage>
        <taxon>Eukaryota</taxon>
        <taxon>Viridiplantae</taxon>
        <taxon>Streptophyta</taxon>
        <taxon>Embryophyta</taxon>
        <taxon>Tracheophyta</taxon>
        <taxon>Spermatophyta</taxon>
        <taxon>Magnoliopsida</taxon>
        <taxon>eudicotyledons</taxon>
        <taxon>Gunneridae</taxon>
        <taxon>Pentapetalae</taxon>
        <taxon>asterids</taxon>
        <taxon>lamiids</taxon>
        <taxon>Lamiales</taxon>
        <taxon>Pedaliaceae</taxon>
        <taxon>Sesamum</taxon>
    </lineage>
</organism>
<evidence type="ECO:0000313" key="1">
    <source>
        <dbReference type="EMBL" id="KAK4414568.1"/>
    </source>
</evidence>
<dbReference type="Gene3D" id="3.80.10.10">
    <property type="entry name" value="Ribonuclease Inhibitor"/>
    <property type="match status" value="1"/>
</dbReference>
<accession>A0AAE1XNG5</accession>
<dbReference type="EMBL" id="JACGWO010000012">
    <property type="protein sequence ID" value="KAK4414568.1"/>
    <property type="molecule type" value="Genomic_DNA"/>
</dbReference>
<gene>
    <name evidence="1" type="ORF">Salat_2869800</name>
</gene>
<name>A0AAE1XNG5_9LAMI</name>
<reference evidence="1" key="1">
    <citation type="submission" date="2020-06" db="EMBL/GenBank/DDBJ databases">
        <authorList>
            <person name="Li T."/>
            <person name="Hu X."/>
            <person name="Zhang T."/>
            <person name="Song X."/>
            <person name="Zhang H."/>
            <person name="Dai N."/>
            <person name="Sheng W."/>
            <person name="Hou X."/>
            <person name="Wei L."/>
        </authorList>
    </citation>
    <scope>NUCLEOTIDE SEQUENCE</scope>
    <source>
        <strain evidence="1">3651</strain>
        <tissue evidence="1">Leaf</tissue>
    </source>
</reference>
<dbReference type="Proteomes" id="UP001293254">
    <property type="component" value="Unassembled WGS sequence"/>
</dbReference>
<dbReference type="InterPro" id="IPR032675">
    <property type="entry name" value="LRR_dom_sf"/>
</dbReference>
<evidence type="ECO:0008006" key="3">
    <source>
        <dbReference type="Google" id="ProtNLM"/>
    </source>
</evidence>
<reference evidence="1" key="2">
    <citation type="journal article" date="2024" name="Plant">
        <title>Genomic evolution and insights into agronomic trait innovations of Sesamum species.</title>
        <authorList>
            <person name="Miao H."/>
            <person name="Wang L."/>
            <person name="Qu L."/>
            <person name="Liu H."/>
            <person name="Sun Y."/>
            <person name="Le M."/>
            <person name="Wang Q."/>
            <person name="Wei S."/>
            <person name="Zheng Y."/>
            <person name="Lin W."/>
            <person name="Duan Y."/>
            <person name="Cao H."/>
            <person name="Xiong S."/>
            <person name="Wang X."/>
            <person name="Wei L."/>
            <person name="Li C."/>
            <person name="Ma Q."/>
            <person name="Ju M."/>
            <person name="Zhao R."/>
            <person name="Li G."/>
            <person name="Mu C."/>
            <person name="Tian Q."/>
            <person name="Mei H."/>
            <person name="Zhang T."/>
            <person name="Gao T."/>
            <person name="Zhang H."/>
        </authorList>
    </citation>
    <scope>NUCLEOTIDE SEQUENCE</scope>
    <source>
        <strain evidence="1">3651</strain>
    </source>
</reference>